<dbReference type="EMBL" id="JABCRI010000476">
    <property type="protein sequence ID" value="KAF8369828.1"/>
    <property type="molecule type" value="Genomic_DNA"/>
</dbReference>
<accession>A0A834Y8F0</accession>
<name>A0A834Y8F0_TETSI</name>
<evidence type="ECO:0000256" key="1">
    <source>
        <dbReference type="SAM" id="Phobius"/>
    </source>
</evidence>
<comment type="caution">
    <text evidence="2">The sequence shown here is derived from an EMBL/GenBank/DDBJ whole genome shotgun (WGS) entry which is preliminary data.</text>
</comment>
<gene>
    <name evidence="2" type="ORF">HHK36_032149</name>
</gene>
<reference evidence="2 3" key="1">
    <citation type="submission" date="2020-04" db="EMBL/GenBank/DDBJ databases">
        <title>Plant Genome Project.</title>
        <authorList>
            <person name="Zhang R.-G."/>
        </authorList>
    </citation>
    <scope>NUCLEOTIDE SEQUENCE [LARGE SCALE GENOMIC DNA]</scope>
    <source>
        <strain evidence="2">YNK0</strain>
        <tissue evidence="2">Leaf</tissue>
    </source>
</reference>
<evidence type="ECO:0000313" key="3">
    <source>
        <dbReference type="Proteomes" id="UP000655225"/>
    </source>
</evidence>
<evidence type="ECO:0000313" key="2">
    <source>
        <dbReference type="EMBL" id="KAF8369828.1"/>
    </source>
</evidence>
<protein>
    <submittedName>
        <fullName evidence="2">Uncharacterized protein</fullName>
    </submittedName>
</protein>
<dbReference type="Proteomes" id="UP000655225">
    <property type="component" value="Unassembled WGS sequence"/>
</dbReference>
<proteinExistence type="predicted"/>
<feature type="transmembrane region" description="Helical" evidence="1">
    <location>
        <begin position="50"/>
        <end position="70"/>
    </location>
</feature>
<sequence>MTPIDHCSTSKFPVVLIFTSGSQNCHGFRTFSFDILGYRQRKYPRRKHDVSYFIYGIVMILRIPALYRYVAPSMPPGVVVGPDRGSYTKETGNASHISDAPPPTMSYALRLTLPSVLIS</sequence>
<keyword evidence="3" id="KW-1185">Reference proteome</keyword>
<organism evidence="2 3">
    <name type="scientific">Tetracentron sinense</name>
    <name type="common">Spur-leaf</name>
    <dbReference type="NCBI Taxonomy" id="13715"/>
    <lineage>
        <taxon>Eukaryota</taxon>
        <taxon>Viridiplantae</taxon>
        <taxon>Streptophyta</taxon>
        <taxon>Embryophyta</taxon>
        <taxon>Tracheophyta</taxon>
        <taxon>Spermatophyta</taxon>
        <taxon>Magnoliopsida</taxon>
        <taxon>Trochodendrales</taxon>
        <taxon>Trochodendraceae</taxon>
        <taxon>Tetracentron</taxon>
    </lineage>
</organism>
<dbReference type="AlphaFoldDB" id="A0A834Y8F0"/>
<keyword evidence="1" id="KW-1133">Transmembrane helix</keyword>
<keyword evidence="1" id="KW-0812">Transmembrane</keyword>
<keyword evidence="1" id="KW-0472">Membrane</keyword>